<organism evidence="2 3">
    <name type="scientific">Clostridium aciditolerans</name>
    <dbReference type="NCBI Taxonomy" id="339861"/>
    <lineage>
        <taxon>Bacteria</taxon>
        <taxon>Bacillati</taxon>
        <taxon>Bacillota</taxon>
        <taxon>Clostridia</taxon>
        <taxon>Eubacteriales</taxon>
        <taxon>Clostridiaceae</taxon>
        <taxon>Clostridium</taxon>
    </lineage>
</organism>
<comment type="caution">
    <text evidence="2">The sequence shown here is derived from an EMBL/GenBank/DDBJ whole genome shotgun (WGS) entry which is preliminary data.</text>
</comment>
<gene>
    <name evidence="2" type="ORF">I6U51_03930</name>
</gene>
<accession>A0A934HUX6</accession>
<dbReference type="InterPro" id="IPR024984">
    <property type="entry name" value="DUF3888"/>
</dbReference>
<dbReference type="EMBL" id="JAEEGB010000005">
    <property type="protein sequence ID" value="MBI6871854.1"/>
    <property type="molecule type" value="Genomic_DNA"/>
</dbReference>
<sequence>MKKVVFTLFLLVGLICTPYPCYAYEFTEKLPSINKTYKPPEQSREELYQDIFVSLLMPEIQKSVDNYYKEFFTDTPMVAPYDLTILKAERPNGYRTFVFMIELEVYPYFGAHNSVGVDRITIRLGGSGDVKVEKFEHIKSYELPPNYQNIVKKKY</sequence>
<reference evidence="2" key="1">
    <citation type="submission" date="2020-12" db="EMBL/GenBank/DDBJ databases">
        <title>Clostridium thailandense sp. nov., a novel acetogenic bacterium isolated from peat land soil in Thailand.</title>
        <authorList>
            <person name="Chaikitkaew S."/>
            <person name="Birkeland N.K."/>
        </authorList>
    </citation>
    <scope>NUCLEOTIDE SEQUENCE</scope>
    <source>
        <strain evidence="2">DSM 17425</strain>
    </source>
</reference>
<keyword evidence="3" id="KW-1185">Reference proteome</keyword>
<feature type="chain" id="PRO_5036805388" evidence="1">
    <location>
        <begin position="24"/>
        <end position="155"/>
    </location>
</feature>
<feature type="signal peptide" evidence="1">
    <location>
        <begin position="1"/>
        <end position="23"/>
    </location>
</feature>
<keyword evidence="1" id="KW-0732">Signal</keyword>
<protein>
    <submittedName>
        <fullName evidence="2">DUF3888 domain-containing protein</fullName>
    </submittedName>
</protein>
<evidence type="ECO:0000313" key="2">
    <source>
        <dbReference type="EMBL" id="MBI6871854.1"/>
    </source>
</evidence>
<proteinExistence type="predicted"/>
<evidence type="ECO:0000256" key="1">
    <source>
        <dbReference type="SAM" id="SignalP"/>
    </source>
</evidence>
<dbReference type="Pfam" id="PF13027">
    <property type="entry name" value="DUF3888"/>
    <property type="match status" value="1"/>
</dbReference>
<dbReference type="RefSeq" id="WP_211141292.1">
    <property type="nucleotide sequence ID" value="NZ_JAEEGB010000005.1"/>
</dbReference>
<evidence type="ECO:0000313" key="3">
    <source>
        <dbReference type="Proteomes" id="UP000622687"/>
    </source>
</evidence>
<dbReference type="Proteomes" id="UP000622687">
    <property type="component" value="Unassembled WGS sequence"/>
</dbReference>
<dbReference type="AlphaFoldDB" id="A0A934HUX6"/>
<name>A0A934HUX6_9CLOT</name>